<dbReference type="Gramene" id="Manes.10G126000.1.v8.1">
    <property type="protein sequence ID" value="Manes.10G126000.1.v8.1.CDS.1"/>
    <property type="gene ID" value="Manes.10G126000.v8.1"/>
</dbReference>
<keyword evidence="3" id="KW-0238">DNA-binding</keyword>
<comment type="caution">
    <text evidence="6">The sequence shown here is derived from an EMBL/GenBank/DDBJ whole genome shotgun (WGS) entry which is preliminary data.</text>
</comment>
<dbReference type="Gene3D" id="2.40.330.10">
    <property type="entry name" value="DNA-binding pseudobarrel domain"/>
    <property type="match status" value="1"/>
</dbReference>
<accession>A0A2C9V5I9</accession>
<dbReference type="AlphaFoldDB" id="A0A2C9V5I9"/>
<protein>
    <recommendedName>
        <fullName evidence="8">TF-B3 domain-containing protein</fullName>
    </recommendedName>
</protein>
<dbReference type="InterPro" id="IPR015300">
    <property type="entry name" value="DNA-bd_pseudobarrel_sf"/>
</dbReference>
<keyword evidence="7" id="KW-1185">Reference proteome</keyword>
<evidence type="ECO:0008006" key="8">
    <source>
        <dbReference type="Google" id="ProtNLM"/>
    </source>
</evidence>
<dbReference type="GO" id="GO:0003677">
    <property type="term" value="F:DNA binding"/>
    <property type="evidence" value="ECO:0007669"/>
    <property type="project" value="UniProtKB-KW"/>
</dbReference>
<dbReference type="InterPro" id="IPR003340">
    <property type="entry name" value="B3_DNA-bd"/>
</dbReference>
<evidence type="ECO:0000256" key="1">
    <source>
        <dbReference type="ARBA" id="ARBA00004123"/>
    </source>
</evidence>
<gene>
    <name evidence="6" type="ORF">MANES_10G126000v8</name>
</gene>
<evidence type="ECO:0000256" key="2">
    <source>
        <dbReference type="ARBA" id="ARBA00023015"/>
    </source>
</evidence>
<keyword evidence="5" id="KW-0539">Nucleus</keyword>
<dbReference type="GO" id="GO:0005634">
    <property type="term" value="C:nucleus"/>
    <property type="evidence" value="ECO:0007669"/>
    <property type="project" value="UniProtKB-SubCell"/>
</dbReference>
<evidence type="ECO:0000256" key="4">
    <source>
        <dbReference type="ARBA" id="ARBA00023163"/>
    </source>
</evidence>
<evidence type="ECO:0000256" key="3">
    <source>
        <dbReference type="ARBA" id="ARBA00023125"/>
    </source>
</evidence>
<dbReference type="Proteomes" id="UP000091857">
    <property type="component" value="Chromosome 10"/>
</dbReference>
<organism evidence="6 7">
    <name type="scientific">Manihot esculenta</name>
    <name type="common">Cassava</name>
    <name type="synonym">Jatropha manihot</name>
    <dbReference type="NCBI Taxonomy" id="3983"/>
    <lineage>
        <taxon>Eukaryota</taxon>
        <taxon>Viridiplantae</taxon>
        <taxon>Streptophyta</taxon>
        <taxon>Embryophyta</taxon>
        <taxon>Tracheophyta</taxon>
        <taxon>Spermatophyta</taxon>
        <taxon>Magnoliopsida</taxon>
        <taxon>eudicotyledons</taxon>
        <taxon>Gunneridae</taxon>
        <taxon>Pentapetalae</taxon>
        <taxon>rosids</taxon>
        <taxon>fabids</taxon>
        <taxon>Malpighiales</taxon>
        <taxon>Euphorbiaceae</taxon>
        <taxon>Crotonoideae</taxon>
        <taxon>Manihoteae</taxon>
        <taxon>Manihot</taxon>
    </lineage>
</organism>
<evidence type="ECO:0000256" key="5">
    <source>
        <dbReference type="ARBA" id="ARBA00023242"/>
    </source>
</evidence>
<evidence type="ECO:0000313" key="7">
    <source>
        <dbReference type="Proteomes" id="UP000091857"/>
    </source>
</evidence>
<comment type="subcellular location">
    <subcellularLocation>
        <location evidence="1">Nucleus</location>
    </subcellularLocation>
</comment>
<name>A0A2C9V5I9_MANES</name>
<keyword evidence="4" id="KW-0804">Transcription</keyword>
<dbReference type="CDD" id="cd10017">
    <property type="entry name" value="B3_DNA"/>
    <property type="match status" value="1"/>
</dbReference>
<proteinExistence type="predicted"/>
<sequence>MAHKKEIMGDIPNGTKVFSKKLGKTDREAQLIIPTKVLKQFPIQNGYYERDFTACDAQDRQWEFILAIRQTGEHEKPFLRPPKWHEFVMAHRLSKDDADYGVVFYSDNNGRLQVRGLRKNQNSLFGQAVWEQV</sequence>
<evidence type="ECO:0000313" key="6">
    <source>
        <dbReference type="EMBL" id="OAY39833.1"/>
    </source>
</evidence>
<reference evidence="7" key="1">
    <citation type="journal article" date="2016" name="Nat. Biotechnol.">
        <title>Sequencing wild and cultivated cassava and related species reveals extensive interspecific hybridization and genetic diversity.</title>
        <authorList>
            <person name="Bredeson J.V."/>
            <person name="Lyons J.B."/>
            <person name="Prochnik S.E."/>
            <person name="Wu G.A."/>
            <person name="Ha C.M."/>
            <person name="Edsinger-Gonzales E."/>
            <person name="Grimwood J."/>
            <person name="Schmutz J."/>
            <person name="Rabbi I.Y."/>
            <person name="Egesi C."/>
            <person name="Nauluvula P."/>
            <person name="Lebot V."/>
            <person name="Ndunguru J."/>
            <person name="Mkamilo G."/>
            <person name="Bart R.S."/>
            <person name="Setter T.L."/>
            <person name="Gleadow R.M."/>
            <person name="Kulakow P."/>
            <person name="Ferguson M.E."/>
            <person name="Rounsley S."/>
            <person name="Rokhsar D.S."/>
        </authorList>
    </citation>
    <scope>NUCLEOTIDE SEQUENCE [LARGE SCALE GENOMIC DNA]</scope>
    <source>
        <strain evidence="7">cv. AM560-2</strain>
    </source>
</reference>
<keyword evidence="2" id="KW-0805">Transcription regulation</keyword>
<dbReference type="EMBL" id="CM004396">
    <property type="protein sequence ID" value="OAY39833.1"/>
    <property type="molecule type" value="Genomic_DNA"/>
</dbReference>
<dbReference type="SUPFAM" id="SSF101936">
    <property type="entry name" value="DNA-binding pseudobarrel domain"/>
    <property type="match status" value="1"/>
</dbReference>